<accession>A0A370C073</accession>
<dbReference type="Pfam" id="PF20174">
    <property type="entry name" value="DUF6540"/>
    <property type="match status" value="1"/>
</dbReference>
<evidence type="ECO:0000313" key="1">
    <source>
        <dbReference type="EMBL" id="RDH20068.1"/>
    </source>
</evidence>
<name>A0A370C073_ASPNG</name>
<dbReference type="EMBL" id="KZ851916">
    <property type="protein sequence ID" value="RDH20068.1"/>
    <property type="molecule type" value="Genomic_DNA"/>
</dbReference>
<dbReference type="AlphaFoldDB" id="A0A370C073"/>
<dbReference type="InterPro" id="IPR046670">
    <property type="entry name" value="DUF6540"/>
</dbReference>
<reference evidence="1 2" key="1">
    <citation type="submission" date="2018-07" db="EMBL/GenBank/DDBJ databases">
        <title>Section-level genome sequencing of Aspergillus section Nigri to investigate inter- and intra-species variation.</title>
        <authorList>
            <consortium name="DOE Joint Genome Institute"/>
            <person name="Vesth T.C."/>
            <person name="Nybo J.L."/>
            <person name="Theobald S."/>
            <person name="Frisvad J.C."/>
            <person name="Larsen T.O."/>
            <person name="Nielsen K.F."/>
            <person name="Hoof J.B."/>
            <person name="Brandl J."/>
            <person name="Salamov A."/>
            <person name="Riley R."/>
            <person name="Gladden J.M."/>
            <person name="Phatale P."/>
            <person name="Nielsen M.T."/>
            <person name="Lyhne E.K."/>
            <person name="Kogle M.E."/>
            <person name="Strasser K."/>
            <person name="McDonnell E."/>
            <person name="Barry K."/>
            <person name="Clum A."/>
            <person name="Chen C."/>
            <person name="Nolan M."/>
            <person name="Sandor L."/>
            <person name="Kuo A."/>
            <person name="Lipzen A."/>
            <person name="Hainaut M."/>
            <person name="Drula E."/>
            <person name="Tsang A."/>
            <person name="Magnuson J.K."/>
            <person name="Henrissat B."/>
            <person name="Wiebenga A."/>
            <person name="Simmons B.A."/>
            <person name="Makela M.R."/>
            <person name="De vries R.P."/>
            <person name="Grigoriev I.V."/>
            <person name="Mortensen U.H."/>
            <person name="Baker S.E."/>
            <person name="Andersen M.R."/>
        </authorList>
    </citation>
    <scope>NUCLEOTIDE SEQUENCE [LARGE SCALE GENOMIC DNA]</scope>
    <source>
        <strain evidence="1 2">ATCC 13496</strain>
    </source>
</reference>
<dbReference type="Proteomes" id="UP000253845">
    <property type="component" value="Unassembled WGS sequence"/>
</dbReference>
<sequence length="168" mass="18715">MSSPPPSYDLSIQIFGPGEDPHHRSHWGFLIARPSSPTGDLLHVQVIDLDKLWYQFEARINTPLRTMETMMQAVGKVKLATLGSEQQRQQAIEFITASPTPRDGRKRCQDWVFDTLLSLEVEEVVPAGTCHFWEGLVGRSAAEVRERSGVEWAGAVSKVAAQSTKISK</sequence>
<protein>
    <submittedName>
        <fullName evidence="1">Uncharacterized protein</fullName>
    </submittedName>
</protein>
<proteinExistence type="predicted"/>
<evidence type="ECO:0000313" key="2">
    <source>
        <dbReference type="Proteomes" id="UP000253845"/>
    </source>
</evidence>
<organism evidence="1 2">
    <name type="scientific">Aspergillus niger ATCC 13496</name>
    <dbReference type="NCBI Taxonomy" id="1353008"/>
    <lineage>
        <taxon>Eukaryota</taxon>
        <taxon>Fungi</taxon>
        <taxon>Dikarya</taxon>
        <taxon>Ascomycota</taxon>
        <taxon>Pezizomycotina</taxon>
        <taxon>Eurotiomycetes</taxon>
        <taxon>Eurotiomycetidae</taxon>
        <taxon>Eurotiales</taxon>
        <taxon>Aspergillaceae</taxon>
        <taxon>Aspergillus</taxon>
        <taxon>Aspergillus subgen. Circumdati</taxon>
    </lineage>
</organism>
<dbReference type="VEuPathDB" id="FungiDB:M747DRAFT_331782"/>
<gene>
    <name evidence="1" type="ORF">M747DRAFT_331782</name>
</gene>